<organism evidence="1 2">
    <name type="scientific">Cohnella lubricantis</name>
    <dbReference type="NCBI Taxonomy" id="2163172"/>
    <lineage>
        <taxon>Bacteria</taxon>
        <taxon>Bacillati</taxon>
        <taxon>Bacillota</taxon>
        <taxon>Bacilli</taxon>
        <taxon>Bacillales</taxon>
        <taxon>Paenibacillaceae</taxon>
        <taxon>Cohnella</taxon>
    </lineage>
</organism>
<name>A0A841TE89_9BACL</name>
<proteinExistence type="predicted"/>
<gene>
    <name evidence="1" type="ORF">H4Q31_20885</name>
</gene>
<sequence>MVKMKRYAVTLALVLLMAASLTTYYAYGAKLRLPEYRLQTLEGDPAEGAELRIEGSFVGGKGSYYLGVTAEGSEYGNDSLWQRLLYTGNAWIRRDIPDIGALYREHSQFMRGKTNENGFYHDKDWLVYADAEVVQPDLRLVWRIDVLETSTGQRIRYNGEGAEPLGQMDFVNVIDVQKAGDDIHVLTGQGRLGRPEEYRDEVFDAETGKPVRSVKLQLGEPSAPDRELQINYIAEQTLTAPNPHLVFIVEQLGTKSANPAESGVAAAADGAVAEAVPNDQRPKILSRSAMVYSYESGEMDSFPLTVESDESAPEEIWSSRLLVGDTLSILTAAKDAVTVTHYNVTDGSKAAETIIRADQIGQGEIKSALMANNRIYVLVKKDENTDMPIAAVADAADGRILYRGQPVLEDPNGRPQEQLDDVWLSYLGVRR</sequence>
<evidence type="ECO:0000313" key="1">
    <source>
        <dbReference type="EMBL" id="MBB6679743.1"/>
    </source>
</evidence>
<dbReference type="Proteomes" id="UP000574133">
    <property type="component" value="Unassembled WGS sequence"/>
</dbReference>
<keyword evidence="2" id="KW-1185">Reference proteome</keyword>
<accession>A0A841TE89</accession>
<dbReference type="RefSeq" id="WP_185181000.1">
    <property type="nucleotide sequence ID" value="NZ_CBCSEP010000001.1"/>
</dbReference>
<evidence type="ECO:0000313" key="2">
    <source>
        <dbReference type="Proteomes" id="UP000574133"/>
    </source>
</evidence>
<comment type="caution">
    <text evidence="1">The sequence shown here is derived from an EMBL/GenBank/DDBJ whole genome shotgun (WGS) entry which is preliminary data.</text>
</comment>
<dbReference type="EMBL" id="JACJVN010000106">
    <property type="protein sequence ID" value="MBB6679743.1"/>
    <property type="molecule type" value="Genomic_DNA"/>
</dbReference>
<protein>
    <submittedName>
        <fullName evidence="1">Uncharacterized protein</fullName>
    </submittedName>
</protein>
<dbReference type="AlphaFoldDB" id="A0A841TE89"/>
<reference evidence="1 2" key="1">
    <citation type="submission" date="2020-08" db="EMBL/GenBank/DDBJ databases">
        <title>Cohnella phylogeny.</title>
        <authorList>
            <person name="Dunlap C."/>
        </authorList>
    </citation>
    <scope>NUCLEOTIDE SEQUENCE [LARGE SCALE GENOMIC DNA]</scope>
    <source>
        <strain evidence="1 2">DSM 103658</strain>
    </source>
</reference>